<keyword evidence="16" id="KW-1185">Reference proteome</keyword>
<dbReference type="GO" id="GO:0043590">
    <property type="term" value="C:bacterial nucleoid"/>
    <property type="evidence" value="ECO:0007669"/>
    <property type="project" value="TreeGrafter"/>
</dbReference>
<dbReference type="GO" id="GO:0030894">
    <property type="term" value="C:replisome"/>
    <property type="evidence" value="ECO:0007669"/>
    <property type="project" value="TreeGrafter"/>
</dbReference>
<dbReference type="Gene3D" id="1.10.10.10">
    <property type="entry name" value="Winged helix-like DNA-binding domain superfamily/Winged helix DNA-binding domain"/>
    <property type="match status" value="2"/>
</dbReference>
<dbReference type="GO" id="GO:0005524">
    <property type="term" value="F:ATP binding"/>
    <property type="evidence" value="ECO:0007669"/>
    <property type="project" value="UniProtKB-KW"/>
</dbReference>
<dbReference type="RefSeq" id="WP_281489121.1">
    <property type="nucleotide sequence ID" value="NZ_JASATX010000004.1"/>
</dbReference>
<keyword evidence="2" id="KW-0479">Metal-binding</keyword>
<dbReference type="Proteomes" id="UP001321506">
    <property type="component" value="Unassembled WGS sequence"/>
</dbReference>
<dbReference type="Pfam" id="PF00270">
    <property type="entry name" value="DEAD"/>
    <property type="match status" value="1"/>
</dbReference>
<dbReference type="SMART" id="SM00487">
    <property type="entry name" value="DEXDc"/>
    <property type="match status" value="1"/>
</dbReference>
<evidence type="ECO:0000256" key="3">
    <source>
        <dbReference type="ARBA" id="ARBA00022741"/>
    </source>
</evidence>
<dbReference type="SUPFAM" id="SSF52540">
    <property type="entry name" value="P-loop containing nucleoside triphosphate hydrolases"/>
    <property type="match status" value="1"/>
</dbReference>
<dbReference type="GO" id="GO:0043138">
    <property type="term" value="F:3'-5' DNA helicase activity"/>
    <property type="evidence" value="ECO:0007669"/>
    <property type="project" value="UniProtKB-EC"/>
</dbReference>
<dbReference type="GO" id="GO:0006281">
    <property type="term" value="P:DNA repair"/>
    <property type="evidence" value="ECO:0007669"/>
    <property type="project" value="TreeGrafter"/>
</dbReference>
<evidence type="ECO:0000256" key="6">
    <source>
        <dbReference type="ARBA" id="ARBA00022840"/>
    </source>
</evidence>
<dbReference type="PROSITE" id="PS51192">
    <property type="entry name" value="HELICASE_ATP_BIND_1"/>
    <property type="match status" value="1"/>
</dbReference>
<evidence type="ECO:0000313" key="15">
    <source>
        <dbReference type="EMBL" id="MDI2099331.1"/>
    </source>
</evidence>
<dbReference type="InterPro" id="IPR001650">
    <property type="entry name" value="Helicase_C-like"/>
</dbReference>
<keyword evidence="6" id="KW-0067">ATP-binding</keyword>
<accession>A0AAW6T8A0</accession>
<reference evidence="15 16" key="1">
    <citation type="submission" date="2023-04" db="EMBL/GenBank/DDBJ databases">
        <title>Klugiella caeni sp. nov. isolated from the sludge of biochemical tank.</title>
        <authorList>
            <person name="Geng K."/>
        </authorList>
    </citation>
    <scope>NUCLEOTIDE SEQUENCE [LARGE SCALE GENOMIC DNA]</scope>
    <source>
        <strain evidence="15 16">YN-L-19</strain>
    </source>
</reference>
<keyword evidence="5 15" id="KW-0347">Helicase</keyword>
<evidence type="ECO:0000256" key="2">
    <source>
        <dbReference type="ARBA" id="ARBA00022723"/>
    </source>
</evidence>
<dbReference type="GO" id="GO:0046872">
    <property type="term" value="F:metal ion binding"/>
    <property type="evidence" value="ECO:0007669"/>
    <property type="project" value="UniProtKB-KW"/>
</dbReference>
<dbReference type="NCBIfam" id="TIGR00614">
    <property type="entry name" value="recQ_fam"/>
    <property type="match status" value="1"/>
</dbReference>
<dbReference type="AlphaFoldDB" id="A0AAW6T8A0"/>
<dbReference type="InterPro" id="IPR036390">
    <property type="entry name" value="WH_DNA-bd_sf"/>
</dbReference>
<dbReference type="InterPro" id="IPR021938">
    <property type="entry name" value="DUF3553"/>
</dbReference>
<evidence type="ECO:0000259" key="13">
    <source>
        <dbReference type="PROSITE" id="PS51192"/>
    </source>
</evidence>
<dbReference type="Pfam" id="PF00271">
    <property type="entry name" value="Helicase_C"/>
    <property type="match status" value="1"/>
</dbReference>
<dbReference type="PANTHER" id="PTHR13710">
    <property type="entry name" value="DNA HELICASE RECQ FAMILY MEMBER"/>
    <property type="match status" value="1"/>
</dbReference>
<name>A0AAW6T8A0_9MICO</name>
<evidence type="ECO:0000256" key="7">
    <source>
        <dbReference type="ARBA" id="ARBA00023125"/>
    </source>
</evidence>
<keyword evidence="7" id="KW-0238">DNA-binding</keyword>
<dbReference type="PROSITE" id="PS51194">
    <property type="entry name" value="HELICASE_CTER"/>
    <property type="match status" value="1"/>
</dbReference>
<dbReference type="InterPro" id="IPR032284">
    <property type="entry name" value="RecQ_Zn-bd"/>
</dbReference>
<dbReference type="InterPro" id="IPR036388">
    <property type="entry name" value="WH-like_DNA-bd_sf"/>
</dbReference>
<feature type="domain" description="Helicase C-terminal" evidence="14">
    <location>
        <begin position="216"/>
        <end position="365"/>
    </location>
</feature>
<comment type="caution">
    <text evidence="15">The sequence shown here is derived from an EMBL/GenBank/DDBJ whole genome shotgun (WGS) entry which is preliminary data.</text>
</comment>
<evidence type="ECO:0000256" key="5">
    <source>
        <dbReference type="ARBA" id="ARBA00022806"/>
    </source>
</evidence>
<dbReference type="EMBL" id="JASATX010000004">
    <property type="protein sequence ID" value="MDI2099331.1"/>
    <property type="molecule type" value="Genomic_DNA"/>
</dbReference>
<organism evidence="15 16">
    <name type="scientific">Ruicaihuangia caeni</name>
    <dbReference type="NCBI Taxonomy" id="3042517"/>
    <lineage>
        <taxon>Bacteria</taxon>
        <taxon>Bacillati</taxon>
        <taxon>Actinomycetota</taxon>
        <taxon>Actinomycetes</taxon>
        <taxon>Micrococcales</taxon>
        <taxon>Microbacteriaceae</taxon>
        <taxon>Ruicaihuangia</taxon>
    </lineage>
</organism>
<feature type="domain" description="Helicase ATP-binding" evidence="13">
    <location>
        <begin position="19"/>
        <end position="189"/>
    </location>
</feature>
<dbReference type="InterPro" id="IPR011545">
    <property type="entry name" value="DEAD/DEAH_box_helicase_dom"/>
</dbReference>
<dbReference type="EC" id="5.6.2.4" evidence="10"/>
<evidence type="ECO:0000259" key="14">
    <source>
        <dbReference type="PROSITE" id="PS51194"/>
    </source>
</evidence>
<dbReference type="GO" id="GO:0016787">
    <property type="term" value="F:hydrolase activity"/>
    <property type="evidence" value="ECO:0007669"/>
    <property type="project" value="UniProtKB-KW"/>
</dbReference>
<dbReference type="SMART" id="SM00490">
    <property type="entry name" value="HELICc"/>
    <property type="match status" value="1"/>
</dbReference>
<protein>
    <recommendedName>
        <fullName evidence="11">ATP-dependent DNA helicase RecQ</fullName>
        <ecNumber evidence="10">5.6.2.4</ecNumber>
    </recommendedName>
    <alternativeName>
        <fullName evidence="12">DNA 3'-5' helicase RecQ</fullName>
    </alternativeName>
</protein>
<proteinExistence type="inferred from homology"/>
<dbReference type="PANTHER" id="PTHR13710:SF105">
    <property type="entry name" value="ATP-DEPENDENT DNA HELICASE Q1"/>
    <property type="match status" value="1"/>
</dbReference>
<dbReference type="GO" id="GO:0009378">
    <property type="term" value="F:four-way junction helicase activity"/>
    <property type="evidence" value="ECO:0007669"/>
    <property type="project" value="TreeGrafter"/>
</dbReference>
<dbReference type="SUPFAM" id="SSF46785">
    <property type="entry name" value="Winged helix' DNA-binding domain"/>
    <property type="match status" value="1"/>
</dbReference>
<dbReference type="Gene3D" id="3.40.50.300">
    <property type="entry name" value="P-loop containing nucleotide triphosphate hydrolases"/>
    <property type="match status" value="2"/>
</dbReference>
<evidence type="ECO:0000256" key="11">
    <source>
        <dbReference type="ARBA" id="ARBA00044535"/>
    </source>
</evidence>
<keyword evidence="8" id="KW-0413">Isomerase</keyword>
<gene>
    <name evidence="15" type="ORF">QF206_10195</name>
</gene>
<evidence type="ECO:0000256" key="4">
    <source>
        <dbReference type="ARBA" id="ARBA00022801"/>
    </source>
</evidence>
<keyword evidence="4 15" id="KW-0378">Hydrolase</keyword>
<evidence type="ECO:0000256" key="9">
    <source>
        <dbReference type="ARBA" id="ARBA00034617"/>
    </source>
</evidence>
<dbReference type="CDD" id="cd17920">
    <property type="entry name" value="DEXHc_RecQ"/>
    <property type="match status" value="1"/>
</dbReference>
<evidence type="ECO:0000256" key="8">
    <source>
        <dbReference type="ARBA" id="ARBA00023235"/>
    </source>
</evidence>
<evidence type="ECO:0000256" key="1">
    <source>
        <dbReference type="ARBA" id="ARBA00005446"/>
    </source>
</evidence>
<dbReference type="InterPro" id="IPR027417">
    <property type="entry name" value="P-loop_NTPase"/>
</dbReference>
<comment type="similarity">
    <text evidence="1">Belongs to the helicase family. RecQ subfamily.</text>
</comment>
<dbReference type="Pfam" id="PF12073">
    <property type="entry name" value="DUF3553"/>
    <property type="match status" value="1"/>
</dbReference>
<dbReference type="Pfam" id="PF16124">
    <property type="entry name" value="RecQ_Zn_bind"/>
    <property type="match status" value="1"/>
</dbReference>
<dbReference type="GO" id="GO:0005737">
    <property type="term" value="C:cytoplasm"/>
    <property type="evidence" value="ECO:0007669"/>
    <property type="project" value="TreeGrafter"/>
</dbReference>
<dbReference type="GO" id="GO:0003677">
    <property type="term" value="F:DNA binding"/>
    <property type="evidence" value="ECO:0007669"/>
    <property type="project" value="UniProtKB-KW"/>
</dbReference>
<dbReference type="InterPro" id="IPR004589">
    <property type="entry name" value="DNA_helicase_ATP-dep_RecQ"/>
</dbReference>
<comment type="catalytic activity">
    <reaction evidence="9">
        <text>Couples ATP hydrolysis with the unwinding of duplex DNA by translocating in the 3'-5' direction.</text>
        <dbReference type="EC" id="5.6.2.4"/>
    </reaction>
</comment>
<evidence type="ECO:0000313" key="16">
    <source>
        <dbReference type="Proteomes" id="UP001321506"/>
    </source>
</evidence>
<evidence type="ECO:0000256" key="12">
    <source>
        <dbReference type="ARBA" id="ARBA00044550"/>
    </source>
</evidence>
<keyword evidence="3" id="KW-0547">Nucleotide-binding</keyword>
<dbReference type="InterPro" id="IPR014001">
    <property type="entry name" value="Helicase_ATP-bd"/>
</dbReference>
<sequence>MAREVFGWSSLRPGQTKAIESVLQGRDTLLVMPTGYGKSAVFNVAGALIPGPTVVVSPLIALQKDQLDALASHPRAPQAVAVNSNQSEHQNEEALDAVERGAARYLFVAPEQFANEAMVQPLARAGVRLLVVDEAHCISSWGHDFRPDYLRIGEAANALGRPTLLALTATGSPPVRDEIVERLRMRDPRILTHGFDRPNLRLDVVRAQTDAEKRAAVAEQVAQLPTPGLLYVATRRDTERYAEVLAEGGLRAAAYHAGLSAGRRREVHHAFQEDDLDVVVATNAFGMGIDKPNVRFVVHAAVPDSLESYYQEIGRAGRDGEPATITLHYRSEDLGLRTFFASGVPAAEALRDVFEALERAQQPMRIREIAASTDTSPRTVGRLVNLLDQAGVVTSSRAGIRARAGVDRDDAAERAVEVAEAGERIEQSRIAMMRSYAETRACRRHVLLAYFGEESQELCGKCDNCESGVAAEAAADAADRASGEADRAARFSPATNVRHTQWGSGTVMSVEDDRITVFFETEGYRVLSLAAIEEGDLLTVVE</sequence>
<evidence type="ECO:0000256" key="10">
    <source>
        <dbReference type="ARBA" id="ARBA00034808"/>
    </source>
</evidence>
<dbReference type="GO" id="GO:0006310">
    <property type="term" value="P:DNA recombination"/>
    <property type="evidence" value="ECO:0007669"/>
    <property type="project" value="InterPro"/>
</dbReference>